<keyword evidence="6" id="KW-0238">DNA-binding</keyword>
<gene>
    <name evidence="10" type="ORF">CEXT_143011</name>
</gene>
<evidence type="ECO:0000256" key="7">
    <source>
        <dbReference type="ARBA" id="ARBA00023242"/>
    </source>
</evidence>
<dbReference type="EMBL" id="BPLR01014312">
    <property type="protein sequence ID" value="GIY68012.1"/>
    <property type="molecule type" value="Genomic_DNA"/>
</dbReference>
<dbReference type="GO" id="GO:0003677">
    <property type="term" value="F:DNA binding"/>
    <property type="evidence" value="ECO:0007669"/>
    <property type="project" value="UniProtKB-KW"/>
</dbReference>
<feature type="domain" description="C2H2-type" evidence="9">
    <location>
        <begin position="69"/>
        <end position="96"/>
    </location>
</feature>
<dbReference type="AlphaFoldDB" id="A0AAV4VCM5"/>
<sequence length="175" mass="20524">MSTSTTVPTTQFRKCNVCRKAFLLLDSLIKHCHQHHPSLPHVCDLCGRAMKDLGNFKRHQLIHSGERPHVCQDCGKAFGRKDHLNQHQKSHKEKPYCCEYEWHSNKRHIQMRMLTKNRTVVFNRAFKCEKDFERHKPTTEQRKLGYCLLRSQPKTVDSTDNQIHAQSSLDNDTDC</sequence>
<evidence type="ECO:0000256" key="1">
    <source>
        <dbReference type="ARBA" id="ARBA00004123"/>
    </source>
</evidence>
<feature type="domain" description="C2H2-type" evidence="9">
    <location>
        <begin position="13"/>
        <end position="40"/>
    </location>
</feature>
<dbReference type="Gene3D" id="3.30.160.60">
    <property type="entry name" value="Classic Zinc Finger"/>
    <property type="match status" value="2"/>
</dbReference>
<dbReference type="InterPro" id="IPR013087">
    <property type="entry name" value="Znf_C2H2_type"/>
</dbReference>
<evidence type="ECO:0000256" key="4">
    <source>
        <dbReference type="ARBA" id="ARBA00022771"/>
    </source>
</evidence>
<evidence type="ECO:0000313" key="10">
    <source>
        <dbReference type="EMBL" id="GIY68012.1"/>
    </source>
</evidence>
<keyword evidence="5" id="KW-0862">Zinc</keyword>
<dbReference type="PANTHER" id="PTHR16515">
    <property type="entry name" value="PR DOMAIN ZINC FINGER PROTEIN"/>
    <property type="match status" value="1"/>
</dbReference>
<accession>A0AAV4VCM5</accession>
<comment type="caution">
    <text evidence="10">The sequence shown here is derived from an EMBL/GenBank/DDBJ whole genome shotgun (WGS) entry which is preliminary data.</text>
</comment>
<dbReference type="FunFam" id="3.30.160.60:FF:000384">
    <property type="entry name" value="Zinc finger protein 550"/>
    <property type="match status" value="1"/>
</dbReference>
<dbReference type="GO" id="GO:0008270">
    <property type="term" value="F:zinc ion binding"/>
    <property type="evidence" value="ECO:0007669"/>
    <property type="project" value="UniProtKB-KW"/>
</dbReference>
<keyword evidence="4 8" id="KW-0863">Zinc-finger</keyword>
<evidence type="ECO:0000259" key="9">
    <source>
        <dbReference type="PROSITE" id="PS50157"/>
    </source>
</evidence>
<keyword evidence="3" id="KW-0677">Repeat</keyword>
<dbReference type="GO" id="GO:0010468">
    <property type="term" value="P:regulation of gene expression"/>
    <property type="evidence" value="ECO:0007669"/>
    <property type="project" value="TreeGrafter"/>
</dbReference>
<feature type="domain" description="C2H2-type" evidence="9">
    <location>
        <begin position="41"/>
        <end position="68"/>
    </location>
</feature>
<dbReference type="PROSITE" id="PS50157">
    <property type="entry name" value="ZINC_FINGER_C2H2_2"/>
    <property type="match status" value="3"/>
</dbReference>
<dbReference type="SUPFAM" id="SSF57667">
    <property type="entry name" value="beta-beta-alpha zinc fingers"/>
    <property type="match status" value="2"/>
</dbReference>
<dbReference type="InterPro" id="IPR050331">
    <property type="entry name" value="Zinc_finger"/>
</dbReference>
<evidence type="ECO:0000256" key="3">
    <source>
        <dbReference type="ARBA" id="ARBA00022737"/>
    </source>
</evidence>
<name>A0AAV4VCM5_CAEEX</name>
<dbReference type="Pfam" id="PF00096">
    <property type="entry name" value="zf-C2H2"/>
    <property type="match status" value="2"/>
</dbReference>
<dbReference type="GO" id="GO:0005634">
    <property type="term" value="C:nucleus"/>
    <property type="evidence" value="ECO:0007669"/>
    <property type="project" value="UniProtKB-SubCell"/>
</dbReference>
<keyword evidence="11" id="KW-1185">Reference proteome</keyword>
<dbReference type="PROSITE" id="PS00028">
    <property type="entry name" value="ZINC_FINGER_C2H2_1"/>
    <property type="match status" value="3"/>
</dbReference>
<proteinExistence type="predicted"/>
<evidence type="ECO:0000256" key="6">
    <source>
        <dbReference type="ARBA" id="ARBA00023125"/>
    </source>
</evidence>
<evidence type="ECO:0000313" key="11">
    <source>
        <dbReference type="Proteomes" id="UP001054945"/>
    </source>
</evidence>
<evidence type="ECO:0000256" key="5">
    <source>
        <dbReference type="ARBA" id="ARBA00022833"/>
    </source>
</evidence>
<dbReference type="Proteomes" id="UP001054945">
    <property type="component" value="Unassembled WGS sequence"/>
</dbReference>
<reference evidence="10 11" key="1">
    <citation type="submission" date="2021-06" db="EMBL/GenBank/DDBJ databases">
        <title>Caerostris extrusa draft genome.</title>
        <authorList>
            <person name="Kono N."/>
            <person name="Arakawa K."/>
        </authorList>
    </citation>
    <scope>NUCLEOTIDE SEQUENCE [LARGE SCALE GENOMIC DNA]</scope>
</reference>
<evidence type="ECO:0000256" key="8">
    <source>
        <dbReference type="PROSITE-ProRule" id="PRU00042"/>
    </source>
</evidence>
<organism evidence="10 11">
    <name type="scientific">Caerostris extrusa</name>
    <name type="common">Bark spider</name>
    <name type="synonym">Caerostris bankana</name>
    <dbReference type="NCBI Taxonomy" id="172846"/>
    <lineage>
        <taxon>Eukaryota</taxon>
        <taxon>Metazoa</taxon>
        <taxon>Ecdysozoa</taxon>
        <taxon>Arthropoda</taxon>
        <taxon>Chelicerata</taxon>
        <taxon>Arachnida</taxon>
        <taxon>Araneae</taxon>
        <taxon>Araneomorphae</taxon>
        <taxon>Entelegynae</taxon>
        <taxon>Araneoidea</taxon>
        <taxon>Araneidae</taxon>
        <taxon>Caerostris</taxon>
    </lineage>
</organism>
<protein>
    <recommendedName>
        <fullName evidence="9">C2H2-type domain-containing protein</fullName>
    </recommendedName>
</protein>
<keyword evidence="7" id="KW-0539">Nucleus</keyword>
<dbReference type="InterPro" id="IPR036236">
    <property type="entry name" value="Znf_C2H2_sf"/>
</dbReference>
<dbReference type="SMART" id="SM00355">
    <property type="entry name" value="ZnF_C2H2"/>
    <property type="match status" value="3"/>
</dbReference>
<keyword evidence="2" id="KW-0479">Metal-binding</keyword>
<dbReference type="PANTHER" id="PTHR16515:SF49">
    <property type="entry name" value="GASTRULA ZINC FINGER PROTEIN XLCGF49.1-LIKE-RELATED"/>
    <property type="match status" value="1"/>
</dbReference>
<comment type="subcellular location">
    <subcellularLocation>
        <location evidence="1">Nucleus</location>
    </subcellularLocation>
</comment>
<evidence type="ECO:0000256" key="2">
    <source>
        <dbReference type="ARBA" id="ARBA00022723"/>
    </source>
</evidence>